<name>A0A6A7N6W8_9BURK</name>
<dbReference type="EMBL" id="WHUG01000009">
    <property type="protein sequence ID" value="MQA40739.1"/>
    <property type="molecule type" value="Genomic_DNA"/>
</dbReference>
<accession>A0A6A7N6W8</accession>
<gene>
    <name evidence="1" type="ORF">GEV02_21585</name>
</gene>
<evidence type="ECO:0000313" key="1">
    <source>
        <dbReference type="EMBL" id="MQA40739.1"/>
    </source>
</evidence>
<dbReference type="RefSeq" id="WP_152840030.1">
    <property type="nucleotide sequence ID" value="NZ_WHUG01000009.1"/>
</dbReference>
<dbReference type="AlphaFoldDB" id="A0A6A7N6W8"/>
<reference evidence="1 2" key="1">
    <citation type="submission" date="2019-10" db="EMBL/GenBank/DDBJ databases">
        <title>Two novel species isolated from a subtropical stream in China.</title>
        <authorList>
            <person name="Lu H."/>
        </authorList>
    </citation>
    <scope>NUCLEOTIDE SEQUENCE [LARGE SCALE GENOMIC DNA]</scope>
    <source>
        <strain evidence="1 2">FT29W</strain>
    </source>
</reference>
<sequence>MSRIGASYKKTPLTGPMISNASGKNAVKPTGFLQRKFTALKLWVTRLRYPSPRRPMLVKQIEPLIAQLFSSVGREMEGRHKPWMHQHFIEQIKTLGKIIPKWSMADEQFKRELQQAVADVVHAGCQRADNATLQQVWSSLAVAFGKEEEATCAECNDELTIIFLREAKSTIQSELEKKFNTVEHERKLEEKAKTHVSRALVCASSGDLGGGTKQIEQYFDHAVAKYPLYMKRLNEDVPPMAVRALWSVLLTLPKDQRELLLLSAPVDAAKLMRAWRNETPYLLDEQAEVFRELDLLSLKENSSSNVQAHQTALEKAHNAYLQAENARQADLLMNQQKHMAAVAEKLGVTNGAPPKLDIVAIIGLAQILKSQNADQLDPLQKDAWVQFRLKLQNMPFDALLQVVKAMPGLATNALTEMGLAEIPGAAAVLKMLQVEIMDIARTRAEPNLKERVVASIQDSAKPGPTLLAPGFMALIRDQLALVEEAGIILESEVVGRVTAFALAEVDKLGKESAYAMLARLPLADLRELMATSPVDREIGKLLALAEDSHAIVPVQRSFAQHIGNGDGIAMWQPVLMTLVSSMTELESRHARDGVKMPEHVDLGWQAIILQLQNGVPPLVEVDTIMLGQLARYHSWPPAFSKMVSDEMANRKKAYEALLSASVDALVRSFGCDATATNRVLALDAIVVSELARIDALHANYTPAPDGTETLLGHKLRALLPVALLELADALPAMVAAARTGALANDNAATEMLGRVLRLVTDIAREEVVAMAGRLVAACDAQGGTAKVAVAKYRQAVQQWTHDFPTAPSAPTGTSLRVEEAIPALLGSLEALDAETLGYVVTRLDAADIDVLLVQAKHSSPLQKALQSQAQWAAKERILFAAFKDQVNRLTDVGDIQDVQAVTDALDALVKTYSERKIPITPAIQEQGRALAVRVTRRATAASPTLLNRLPDDVLLRWLESPTWEAGFVTQLQQEKEFRLKALACNARQHVTEVVRLLMERGSVGTQIGTKFKELSEIQKTQSRLRRDGVNVLPDGVKGELDLQLGLLKLNEVTHILTQLRGIKQGQGDSIAIVELFMGVVQAVVVNRCNIRFVNAVKELLATTSMNRLGDAMRRAVDAEMLLRYAAGIVSQEDDAAVRLRLVEVCAQQQEVVNRPAAPPRGMFGLLFK</sequence>
<comment type="caution">
    <text evidence="1">The sequence shown here is derived from an EMBL/GenBank/DDBJ whole genome shotgun (WGS) entry which is preliminary data.</text>
</comment>
<keyword evidence="2" id="KW-1185">Reference proteome</keyword>
<protein>
    <submittedName>
        <fullName evidence="1">Uncharacterized protein</fullName>
    </submittedName>
</protein>
<organism evidence="1 2">
    <name type="scientific">Rugamonas aquatica</name>
    <dbReference type="NCBI Taxonomy" id="2743357"/>
    <lineage>
        <taxon>Bacteria</taxon>
        <taxon>Pseudomonadati</taxon>
        <taxon>Pseudomonadota</taxon>
        <taxon>Betaproteobacteria</taxon>
        <taxon>Burkholderiales</taxon>
        <taxon>Oxalobacteraceae</taxon>
        <taxon>Telluria group</taxon>
        <taxon>Rugamonas</taxon>
    </lineage>
</organism>
<proteinExistence type="predicted"/>
<evidence type="ECO:0000313" key="2">
    <source>
        <dbReference type="Proteomes" id="UP000440498"/>
    </source>
</evidence>
<dbReference type="Proteomes" id="UP000440498">
    <property type="component" value="Unassembled WGS sequence"/>
</dbReference>